<dbReference type="AlphaFoldDB" id="A0A953IBY0"/>
<evidence type="ECO:0000313" key="11">
    <source>
        <dbReference type="EMBL" id="MBY6276534.1"/>
    </source>
</evidence>
<evidence type="ECO:0000256" key="7">
    <source>
        <dbReference type="ARBA" id="ARBA00034754"/>
    </source>
</evidence>
<evidence type="ECO:0000256" key="2">
    <source>
        <dbReference type="ARBA" id="ARBA00017703"/>
    </source>
</evidence>
<dbReference type="Proteomes" id="UP000732377">
    <property type="component" value="Unassembled WGS sequence"/>
</dbReference>
<evidence type="ECO:0000256" key="4">
    <source>
        <dbReference type="ARBA" id="ARBA00022695"/>
    </source>
</evidence>
<evidence type="ECO:0000256" key="1">
    <source>
        <dbReference type="ARBA" id="ARBA00012417"/>
    </source>
</evidence>
<comment type="similarity">
    <text evidence="7">Belongs to the DNA polymerase HolA subunit family.</text>
</comment>
<evidence type="ECO:0000256" key="6">
    <source>
        <dbReference type="ARBA" id="ARBA00022932"/>
    </source>
</evidence>
<accession>A0A953IBY0</accession>
<dbReference type="Gene3D" id="1.10.8.60">
    <property type="match status" value="1"/>
</dbReference>
<dbReference type="InterPro" id="IPR008921">
    <property type="entry name" value="DNA_pol3_clamp-load_cplx_C"/>
</dbReference>
<keyword evidence="5" id="KW-0235">DNA replication</keyword>
<dbReference type="Gene3D" id="1.20.272.10">
    <property type="match status" value="1"/>
</dbReference>
<evidence type="ECO:0000259" key="9">
    <source>
        <dbReference type="Pfam" id="PF06144"/>
    </source>
</evidence>
<evidence type="ECO:0000256" key="3">
    <source>
        <dbReference type="ARBA" id="ARBA00022679"/>
    </source>
</evidence>
<evidence type="ECO:0000256" key="8">
    <source>
        <dbReference type="ARBA" id="ARBA00049244"/>
    </source>
</evidence>
<keyword evidence="4" id="KW-0548">Nucleotidyltransferase</keyword>
<dbReference type="InterPro" id="IPR005790">
    <property type="entry name" value="DNA_polIII_delta"/>
</dbReference>
<dbReference type="SUPFAM" id="SSF48019">
    <property type="entry name" value="post-AAA+ oligomerization domain-like"/>
    <property type="match status" value="1"/>
</dbReference>
<organism evidence="11 12">
    <name type="scientific">Symbiobacterium thermophilum</name>
    <dbReference type="NCBI Taxonomy" id="2734"/>
    <lineage>
        <taxon>Bacteria</taxon>
        <taxon>Bacillati</taxon>
        <taxon>Bacillota</taxon>
        <taxon>Clostridia</taxon>
        <taxon>Eubacteriales</taxon>
        <taxon>Symbiobacteriaceae</taxon>
        <taxon>Symbiobacterium</taxon>
    </lineage>
</organism>
<dbReference type="GO" id="GO:0006261">
    <property type="term" value="P:DNA-templated DNA replication"/>
    <property type="evidence" value="ECO:0007669"/>
    <property type="project" value="TreeGrafter"/>
</dbReference>
<dbReference type="Pfam" id="PF06144">
    <property type="entry name" value="DNA_pol3_delta"/>
    <property type="match status" value="1"/>
</dbReference>
<dbReference type="GO" id="GO:0003887">
    <property type="term" value="F:DNA-directed DNA polymerase activity"/>
    <property type="evidence" value="ECO:0007669"/>
    <property type="project" value="UniProtKB-KW"/>
</dbReference>
<comment type="catalytic activity">
    <reaction evidence="8">
        <text>DNA(n) + a 2'-deoxyribonucleoside 5'-triphosphate = DNA(n+1) + diphosphate</text>
        <dbReference type="Rhea" id="RHEA:22508"/>
        <dbReference type="Rhea" id="RHEA-COMP:17339"/>
        <dbReference type="Rhea" id="RHEA-COMP:17340"/>
        <dbReference type="ChEBI" id="CHEBI:33019"/>
        <dbReference type="ChEBI" id="CHEBI:61560"/>
        <dbReference type="ChEBI" id="CHEBI:173112"/>
        <dbReference type="EC" id="2.7.7.7"/>
    </reaction>
</comment>
<dbReference type="Gene3D" id="3.40.50.300">
    <property type="entry name" value="P-loop containing nucleotide triphosphate hydrolases"/>
    <property type="match status" value="1"/>
</dbReference>
<dbReference type="GO" id="GO:0003677">
    <property type="term" value="F:DNA binding"/>
    <property type="evidence" value="ECO:0007669"/>
    <property type="project" value="InterPro"/>
</dbReference>
<name>A0A953IBY0_SYMTR</name>
<sequence length="352" mass="38262">MTGGSGAALQYHEVLDEIGRGILRPVYLVYGEEGFLVEEVYRALRAAVVHPETADFNFHVLEPGPDQLSQALSLAQTQPFFAEKRLVVVKECPAIVPRRRGGSDEQAPADAGDAALLGYLKAPVASTVLLFLAAQVDVRRKTTKALMAAGAAVECRPLKPEDAAMWAQRRAQSEGKRLGGQAAHLLVERVGTDLGLLARELEKLVLYVGPAGEIRAADVETMVSAVAETEIFRLSDAVLRRERARAVALLERLLQQVDHPLQLLSALTGRFRQLLLVKALAARRLSPKEAAQLAHMHPYAYGKLAEHAATVDRAEIVRALKRLLEADLAIKSGYDPRLTLETVVAELVGEQG</sequence>
<dbReference type="InterPro" id="IPR010372">
    <property type="entry name" value="DNA_pol3_delta_N"/>
</dbReference>
<dbReference type="SUPFAM" id="SSF52540">
    <property type="entry name" value="P-loop containing nucleoside triphosphate hydrolases"/>
    <property type="match status" value="1"/>
</dbReference>
<dbReference type="PANTHER" id="PTHR34388:SF1">
    <property type="entry name" value="DNA POLYMERASE III SUBUNIT DELTA"/>
    <property type="match status" value="1"/>
</dbReference>
<keyword evidence="6" id="KW-0239">DNA-directed DNA polymerase</keyword>
<dbReference type="Pfam" id="PF21694">
    <property type="entry name" value="DNA_pol3_delta_C"/>
    <property type="match status" value="1"/>
</dbReference>
<proteinExistence type="inferred from homology"/>
<protein>
    <recommendedName>
        <fullName evidence="2">DNA polymerase III subunit delta</fullName>
        <ecNumber evidence="1">2.7.7.7</ecNumber>
    </recommendedName>
</protein>
<dbReference type="EMBL" id="PIUK01000087">
    <property type="protein sequence ID" value="MBY6276534.1"/>
    <property type="molecule type" value="Genomic_DNA"/>
</dbReference>
<dbReference type="InterPro" id="IPR048466">
    <property type="entry name" value="DNA_pol3_delta-like_C"/>
</dbReference>
<evidence type="ECO:0000256" key="5">
    <source>
        <dbReference type="ARBA" id="ARBA00022705"/>
    </source>
</evidence>
<dbReference type="GO" id="GO:0009360">
    <property type="term" value="C:DNA polymerase III complex"/>
    <property type="evidence" value="ECO:0007669"/>
    <property type="project" value="InterPro"/>
</dbReference>
<keyword evidence="3" id="KW-0808">Transferase</keyword>
<dbReference type="EC" id="2.7.7.7" evidence="1"/>
<feature type="domain" description="DNA polymerase III delta subunit-like C-terminal" evidence="10">
    <location>
        <begin position="228"/>
        <end position="346"/>
    </location>
</feature>
<evidence type="ECO:0000313" key="12">
    <source>
        <dbReference type="Proteomes" id="UP000732377"/>
    </source>
</evidence>
<reference evidence="11" key="1">
    <citation type="submission" date="2017-11" db="EMBL/GenBank/DDBJ databases">
        <title>Three new genomes from thermophilic consortium.</title>
        <authorList>
            <person name="Quaggio R."/>
            <person name="Amgarten D."/>
            <person name="Setubal J.C."/>
        </authorList>
    </citation>
    <scope>NUCLEOTIDE SEQUENCE</scope>
    <source>
        <strain evidence="11">ZCTH01-B2</strain>
    </source>
</reference>
<feature type="domain" description="DNA polymerase III delta N-terminal" evidence="9">
    <location>
        <begin position="27"/>
        <end position="155"/>
    </location>
</feature>
<dbReference type="InterPro" id="IPR027417">
    <property type="entry name" value="P-loop_NTPase"/>
</dbReference>
<gene>
    <name evidence="11" type="primary">holA</name>
    <name evidence="11" type="ORF">CWE10_10015</name>
</gene>
<comment type="caution">
    <text evidence="11">The sequence shown here is derived from an EMBL/GenBank/DDBJ whole genome shotgun (WGS) entry which is preliminary data.</text>
</comment>
<dbReference type="PANTHER" id="PTHR34388">
    <property type="entry name" value="DNA POLYMERASE III SUBUNIT DELTA"/>
    <property type="match status" value="1"/>
</dbReference>
<evidence type="ECO:0000259" key="10">
    <source>
        <dbReference type="Pfam" id="PF21694"/>
    </source>
</evidence>
<dbReference type="NCBIfam" id="TIGR01128">
    <property type="entry name" value="holA"/>
    <property type="match status" value="1"/>
</dbReference>